<reference evidence="1" key="1">
    <citation type="submission" date="2023-10" db="EMBL/GenBank/DDBJ databases">
        <authorList>
            <person name="Chen Y."/>
            <person name="Shah S."/>
            <person name="Dougan E. K."/>
            <person name="Thang M."/>
            <person name="Chan C."/>
        </authorList>
    </citation>
    <scope>NUCLEOTIDE SEQUENCE [LARGE SCALE GENOMIC DNA]</scope>
</reference>
<gene>
    <name evidence="1" type="ORF">PCOR1329_LOCUS6893</name>
</gene>
<evidence type="ECO:0000313" key="2">
    <source>
        <dbReference type="Proteomes" id="UP001189429"/>
    </source>
</evidence>
<evidence type="ECO:0000313" key="1">
    <source>
        <dbReference type="EMBL" id="CAK0797967.1"/>
    </source>
</evidence>
<feature type="non-terminal residue" evidence="1">
    <location>
        <position position="327"/>
    </location>
</feature>
<accession>A0ABN9Q0M7</accession>
<dbReference type="Proteomes" id="UP001189429">
    <property type="component" value="Unassembled WGS sequence"/>
</dbReference>
<keyword evidence="2" id="KW-1185">Reference proteome</keyword>
<dbReference type="EMBL" id="CAUYUJ010001858">
    <property type="protein sequence ID" value="CAK0797967.1"/>
    <property type="molecule type" value="Genomic_DNA"/>
</dbReference>
<sequence length="327" mass="37311">MADDEDQDSPCRGLSCSDVELMVSEFKAFFERPDWLQYRADLSKHPSKDDQEGIKRHIKVCIAIRSKVAPNCSLAKKATEHAVELISKENKWEFPGDTLVAYRAEVAAKLRTLARHCASLWSRPKLPKWFVEYLEAEGYNESPDANTNFVYKYSEYKNTAIRIQTGTTAEIECEKIEGPDATGWCRAFWPDGATWQFPKHLRVKPKACASKLPRITVQCRSEGQFEVFMRLAKDRDPDHRLVQIMKKTSTTESGTVLEQQTQASCGYWPSEDEAIAAMKGMLDKFVSGEITTKQEANKYKMDIIKGLEKRRGVAGATMRKKLRHEWG</sequence>
<comment type="caution">
    <text evidence="1">The sequence shown here is derived from an EMBL/GenBank/DDBJ whole genome shotgun (WGS) entry which is preliminary data.</text>
</comment>
<organism evidence="1 2">
    <name type="scientific">Prorocentrum cordatum</name>
    <dbReference type="NCBI Taxonomy" id="2364126"/>
    <lineage>
        <taxon>Eukaryota</taxon>
        <taxon>Sar</taxon>
        <taxon>Alveolata</taxon>
        <taxon>Dinophyceae</taxon>
        <taxon>Prorocentrales</taxon>
        <taxon>Prorocentraceae</taxon>
        <taxon>Prorocentrum</taxon>
    </lineage>
</organism>
<name>A0ABN9Q0M7_9DINO</name>
<proteinExistence type="predicted"/>
<protein>
    <submittedName>
        <fullName evidence="1">Uncharacterized protein</fullName>
    </submittedName>
</protein>